<sequence>MEAKASPSVAPDAQDTEAANWLAEIFGAHRGLTGVSVTPENALKCPTAYACVAVIAQAVAQLPLHLYERTGDGGRERATAHPLFSILNDQANEWTSAYDFRQSMMSSALRYDQGAFAWIGRAGGEIMELVQIPSASVSVETDPVTREPNYRVTLQNGRVRTYDRFDILHIRAMDGVAPMTAAREAIAIMTVMERHAAKLFGKGARPSGLLKAPKGLSVDAMKRAVSSWNKAHSGDGGGGTAFLESDWEWVATQLSSVDAQFMELRGQQVVEIARPFRIPPPMLQDYGRATWSNQEEGGRQFLALCLLPWLKVWEGAIRRSLLTRDERATHFAEFLVDDLARANQAARMEAYAKAITNGILNPNEVRAMENRPPYAGGDEFRRPMNTETPGAADAA</sequence>
<accession>A0A6H1ZVM0</accession>
<dbReference type="Pfam" id="PF04860">
    <property type="entry name" value="Phage_portal"/>
    <property type="match status" value="1"/>
</dbReference>
<name>A0A6H1ZVM0_9ZZZZ</name>
<evidence type="ECO:0000256" key="1">
    <source>
        <dbReference type="SAM" id="MobiDB-lite"/>
    </source>
</evidence>
<dbReference type="Gene3D" id="3.40.140.120">
    <property type="match status" value="1"/>
</dbReference>
<organism evidence="2">
    <name type="scientific">viral metagenome</name>
    <dbReference type="NCBI Taxonomy" id="1070528"/>
    <lineage>
        <taxon>unclassified sequences</taxon>
        <taxon>metagenomes</taxon>
        <taxon>organismal metagenomes</taxon>
    </lineage>
</organism>
<reference evidence="2" key="1">
    <citation type="submission" date="2020-03" db="EMBL/GenBank/DDBJ databases">
        <title>The deep terrestrial virosphere.</title>
        <authorList>
            <person name="Holmfeldt K."/>
            <person name="Nilsson E."/>
            <person name="Simone D."/>
            <person name="Lopez-Fernandez M."/>
            <person name="Wu X."/>
            <person name="de Brujin I."/>
            <person name="Lundin D."/>
            <person name="Andersson A."/>
            <person name="Bertilsson S."/>
            <person name="Dopson M."/>
        </authorList>
    </citation>
    <scope>NUCLEOTIDE SEQUENCE</scope>
    <source>
        <strain evidence="2">TM448A02145</strain>
        <strain evidence="3">TM448B00709</strain>
    </source>
</reference>
<protein>
    <submittedName>
        <fullName evidence="2">Putative portal protein</fullName>
    </submittedName>
</protein>
<proteinExistence type="predicted"/>
<evidence type="ECO:0000313" key="3">
    <source>
        <dbReference type="EMBL" id="QJH96369.1"/>
    </source>
</evidence>
<dbReference type="AlphaFoldDB" id="A0A6H1ZVM0"/>
<dbReference type="EMBL" id="MT144648">
    <property type="protein sequence ID" value="QJH96369.1"/>
    <property type="molecule type" value="Genomic_DNA"/>
</dbReference>
<dbReference type="NCBIfam" id="TIGR01537">
    <property type="entry name" value="portal_HK97"/>
    <property type="match status" value="1"/>
</dbReference>
<dbReference type="Gene3D" id="3.30.1120.70">
    <property type="match status" value="1"/>
</dbReference>
<gene>
    <name evidence="2" type="ORF">TM448A02145_0006</name>
    <name evidence="3" type="ORF">TM448B00709_0027</name>
</gene>
<evidence type="ECO:0000313" key="2">
    <source>
        <dbReference type="EMBL" id="QJA51461.1"/>
    </source>
</evidence>
<dbReference type="Gene3D" id="1.20.1270.210">
    <property type="match status" value="1"/>
</dbReference>
<dbReference type="InterPro" id="IPR006427">
    <property type="entry name" value="Portal_HK97"/>
</dbReference>
<feature type="region of interest" description="Disordered" evidence="1">
    <location>
        <begin position="371"/>
        <end position="395"/>
    </location>
</feature>
<dbReference type="InterPro" id="IPR006944">
    <property type="entry name" value="Phage/GTA_portal"/>
</dbReference>
<dbReference type="EMBL" id="MT144265">
    <property type="protein sequence ID" value="QJA51461.1"/>
    <property type="molecule type" value="Genomic_DNA"/>
</dbReference>